<dbReference type="RefSeq" id="WP_079537460.1">
    <property type="nucleotide sequence ID" value="NZ_LT670844.1"/>
</dbReference>
<accession>A0A1M6LMC3</accession>
<evidence type="ECO:0000313" key="1">
    <source>
        <dbReference type="EMBL" id="SHJ72347.1"/>
    </source>
</evidence>
<sequence length="137" mass="15000">MTDGEDHMVKISALISRLQSTMDQFGDTCVYIRRGGLSWGAVALNRRSDDQKHGVFDLHAQHDRDMLQRLEQIERLKASRNAAEARITEAVAEERERCAKIADDTAKYLVGVGSKEFSAAVSVATAIRGPVGGARNG</sequence>
<dbReference type="Proteomes" id="UP000189935">
    <property type="component" value="Chromosome I"/>
</dbReference>
<dbReference type="EMBL" id="LT670844">
    <property type="protein sequence ID" value="SHJ72347.1"/>
    <property type="molecule type" value="Genomic_DNA"/>
</dbReference>
<reference evidence="1 2" key="1">
    <citation type="submission" date="2016-11" db="EMBL/GenBank/DDBJ databases">
        <authorList>
            <person name="Jaros S."/>
            <person name="Januszkiewicz K."/>
            <person name="Wedrychowicz H."/>
        </authorList>
    </citation>
    <scope>NUCLEOTIDE SEQUENCE [LARGE SCALE GENOMIC DNA]</scope>
    <source>
        <strain evidence="1 2">GAS499</strain>
    </source>
</reference>
<dbReference type="AlphaFoldDB" id="A0A1M6LMC3"/>
<protein>
    <submittedName>
        <fullName evidence="1">Uncharacterized protein</fullName>
    </submittedName>
</protein>
<evidence type="ECO:0000313" key="2">
    <source>
        <dbReference type="Proteomes" id="UP000189935"/>
    </source>
</evidence>
<name>A0A1M6LMC3_9BRAD</name>
<proteinExistence type="predicted"/>
<organism evidence="1 2">
    <name type="scientific">Bradyrhizobium lablabi</name>
    <dbReference type="NCBI Taxonomy" id="722472"/>
    <lineage>
        <taxon>Bacteria</taxon>
        <taxon>Pseudomonadati</taxon>
        <taxon>Pseudomonadota</taxon>
        <taxon>Alphaproteobacteria</taxon>
        <taxon>Hyphomicrobiales</taxon>
        <taxon>Nitrobacteraceae</taxon>
        <taxon>Bradyrhizobium</taxon>
    </lineage>
</organism>
<gene>
    <name evidence="1" type="ORF">SAMN05444159_1323</name>
</gene>